<keyword evidence="7 11" id="KW-0067">ATP-binding</keyword>
<dbReference type="EMBL" id="JBFMVT010000002">
    <property type="protein sequence ID" value="MEW7311241.1"/>
    <property type="molecule type" value="Genomic_DNA"/>
</dbReference>
<dbReference type="SMART" id="SM00387">
    <property type="entry name" value="HATPase_c"/>
    <property type="match status" value="1"/>
</dbReference>
<dbReference type="Gene3D" id="3.30.565.10">
    <property type="entry name" value="Histidine kinase-like ATPase, C-terminal domain"/>
    <property type="match status" value="1"/>
</dbReference>
<evidence type="ECO:0000256" key="7">
    <source>
        <dbReference type="ARBA" id="ARBA00022840"/>
    </source>
</evidence>
<evidence type="ECO:0000256" key="5">
    <source>
        <dbReference type="ARBA" id="ARBA00022741"/>
    </source>
</evidence>
<dbReference type="Proteomes" id="UP001555342">
    <property type="component" value="Unassembled WGS sequence"/>
</dbReference>
<dbReference type="GO" id="GO:0005524">
    <property type="term" value="F:ATP binding"/>
    <property type="evidence" value="ECO:0007669"/>
    <property type="project" value="UniProtKB-KW"/>
</dbReference>
<dbReference type="InterPro" id="IPR004358">
    <property type="entry name" value="Sig_transdc_His_kin-like_C"/>
</dbReference>
<dbReference type="Gene3D" id="1.10.287.130">
    <property type="match status" value="1"/>
</dbReference>
<evidence type="ECO:0000259" key="10">
    <source>
        <dbReference type="PROSITE" id="PS50109"/>
    </source>
</evidence>
<keyword evidence="8" id="KW-0902">Two-component regulatory system</keyword>
<organism evidence="11 13">
    <name type="scientific">Buttiauxella gaviniae</name>
    <dbReference type="NCBI Taxonomy" id="82990"/>
    <lineage>
        <taxon>Bacteria</taxon>
        <taxon>Pseudomonadati</taxon>
        <taxon>Pseudomonadota</taxon>
        <taxon>Gammaproteobacteria</taxon>
        <taxon>Enterobacterales</taxon>
        <taxon>Enterobacteriaceae</taxon>
        <taxon>Buttiauxella</taxon>
    </lineage>
</organism>
<evidence type="ECO:0000256" key="9">
    <source>
        <dbReference type="SAM" id="Phobius"/>
    </source>
</evidence>
<dbReference type="InterPro" id="IPR003661">
    <property type="entry name" value="HisK_dim/P_dom"/>
</dbReference>
<dbReference type="SUPFAM" id="SSF55874">
    <property type="entry name" value="ATPase domain of HSP90 chaperone/DNA topoisomerase II/histidine kinase"/>
    <property type="match status" value="1"/>
</dbReference>
<feature type="domain" description="Histidine kinase" evidence="10">
    <location>
        <begin position="224"/>
        <end position="437"/>
    </location>
</feature>
<evidence type="ECO:0000313" key="11">
    <source>
        <dbReference type="EMBL" id="MEW7311241.1"/>
    </source>
</evidence>
<evidence type="ECO:0000256" key="4">
    <source>
        <dbReference type="ARBA" id="ARBA00022679"/>
    </source>
</evidence>
<keyword evidence="9" id="KW-0812">Transmembrane</keyword>
<dbReference type="SUPFAM" id="SSF47384">
    <property type="entry name" value="Homodimeric domain of signal transducing histidine kinase"/>
    <property type="match status" value="1"/>
</dbReference>
<keyword evidence="9" id="KW-0472">Membrane</keyword>
<dbReference type="SMART" id="SM00388">
    <property type="entry name" value="HisKA"/>
    <property type="match status" value="1"/>
</dbReference>
<name>A0ABV3NNX3_9ENTR</name>
<keyword evidence="9" id="KW-1133">Transmembrane helix</keyword>
<keyword evidence="3" id="KW-0597">Phosphoprotein</keyword>
<evidence type="ECO:0000313" key="12">
    <source>
        <dbReference type="EMBL" id="MEW7315302.1"/>
    </source>
</evidence>
<gene>
    <name evidence="11" type="ORF">AB1E22_00670</name>
    <name evidence="12" type="ORF">AB1E22_21755</name>
</gene>
<dbReference type="RefSeq" id="WP_367593606.1">
    <property type="nucleotide sequence ID" value="NZ_JBFMVT010000002.1"/>
</dbReference>
<evidence type="ECO:0000256" key="2">
    <source>
        <dbReference type="ARBA" id="ARBA00012438"/>
    </source>
</evidence>
<dbReference type="EC" id="2.7.13.3" evidence="2"/>
<evidence type="ECO:0000256" key="1">
    <source>
        <dbReference type="ARBA" id="ARBA00000085"/>
    </source>
</evidence>
<keyword evidence="6" id="KW-0418">Kinase</keyword>
<feature type="transmembrane region" description="Helical" evidence="9">
    <location>
        <begin position="170"/>
        <end position="190"/>
    </location>
</feature>
<proteinExistence type="predicted"/>
<protein>
    <recommendedName>
        <fullName evidence="2">histidine kinase</fullName>
        <ecNumber evidence="2">2.7.13.3</ecNumber>
    </recommendedName>
</protein>
<keyword evidence="4" id="KW-0808">Transferase</keyword>
<dbReference type="InterPro" id="IPR036890">
    <property type="entry name" value="HATPase_C_sf"/>
</dbReference>
<comment type="catalytic activity">
    <reaction evidence="1">
        <text>ATP + protein L-histidine = ADP + protein N-phospho-L-histidine.</text>
        <dbReference type="EC" id="2.7.13.3"/>
    </reaction>
</comment>
<dbReference type="Pfam" id="PF02518">
    <property type="entry name" value="HATPase_c"/>
    <property type="match status" value="1"/>
</dbReference>
<reference evidence="11 13" key="1">
    <citation type="submission" date="2024-07" db="EMBL/GenBank/DDBJ databases">
        <authorList>
            <person name="Wang L."/>
        </authorList>
    </citation>
    <scope>NUCLEOTIDE SEQUENCE [LARGE SCALE GENOMIC DNA]</scope>
    <source>
        <strain evidence="11 13">WL359</strain>
    </source>
</reference>
<accession>A0ABV3NNX3</accession>
<dbReference type="PANTHER" id="PTHR43065:SF10">
    <property type="entry name" value="PEROXIDE STRESS-ACTIVATED HISTIDINE KINASE MAK3"/>
    <property type="match status" value="1"/>
</dbReference>
<dbReference type="InterPro" id="IPR003594">
    <property type="entry name" value="HATPase_dom"/>
</dbReference>
<dbReference type="InterPro" id="IPR036097">
    <property type="entry name" value="HisK_dim/P_sf"/>
</dbReference>
<keyword evidence="5" id="KW-0547">Nucleotide-binding</keyword>
<dbReference type="CDD" id="cd00082">
    <property type="entry name" value="HisKA"/>
    <property type="match status" value="1"/>
</dbReference>
<comment type="caution">
    <text evidence="11">The sequence shown here is derived from an EMBL/GenBank/DDBJ whole genome shotgun (WGS) entry which is preliminary data.</text>
</comment>
<dbReference type="Pfam" id="PF00512">
    <property type="entry name" value="HisKA"/>
    <property type="match status" value="1"/>
</dbReference>
<sequence>MFKKVLIWLTLTVLSGGGVVFYALNQQYEEQSAEFRILYRDITVKLSQNDVILALLSNSSDPAVVQQKFPYILRWQTKPHEPPRPDINPARAGTYWINSPQGSLLIDLPTLLADFVRTQKFRHFSLSWRGTPLLTQGAEGKGDWWRWEKEVASPSQPLNLAVTNNPDWRGLPWLMLVLVGGFWAAAIYFYTQYQMTKRQRNIADLRAHFSELARLNAMGEIAAGMVHELNQPLTAILSYSQTAQRLIAHQQAEKAQPLLDASVMQTKRISALLLAFREKLNSEEQPLQPVNLREVWDRVVILLGNEIERGKVTVINHTPETLPPLIASPLGIEQIFHNLLNNAIQAQQQIAQGKAWVEINASETANSIILTVTDGGPGLSEQALEQVFMPFFTTRKEGLGLGMALTETLVQRLNGSIQAENSAAGGACFTVIFPLTQKGA</sequence>
<dbReference type="PROSITE" id="PS50109">
    <property type="entry name" value="HIS_KIN"/>
    <property type="match status" value="1"/>
</dbReference>
<evidence type="ECO:0000256" key="8">
    <source>
        <dbReference type="ARBA" id="ARBA00023012"/>
    </source>
</evidence>
<evidence type="ECO:0000313" key="13">
    <source>
        <dbReference type="Proteomes" id="UP001555342"/>
    </source>
</evidence>
<keyword evidence="13" id="KW-1185">Reference proteome</keyword>
<dbReference type="PANTHER" id="PTHR43065">
    <property type="entry name" value="SENSOR HISTIDINE KINASE"/>
    <property type="match status" value="1"/>
</dbReference>
<evidence type="ECO:0000256" key="6">
    <source>
        <dbReference type="ARBA" id="ARBA00022777"/>
    </source>
</evidence>
<dbReference type="InterPro" id="IPR005467">
    <property type="entry name" value="His_kinase_dom"/>
</dbReference>
<evidence type="ECO:0000256" key="3">
    <source>
        <dbReference type="ARBA" id="ARBA00022553"/>
    </source>
</evidence>
<dbReference type="PRINTS" id="PR00344">
    <property type="entry name" value="BCTRLSENSOR"/>
</dbReference>
<dbReference type="EMBL" id="JBFMVT010000002">
    <property type="protein sequence ID" value="MEW7315302.1"/>
    <property type="molecule type" value="Genomic_DNA"/>
</dbReference>